<evidence type="ECO:0000313" key="3">
    <source>
        <dbReference type="Proteomes" id="UP000499080"/>
    </source>
</evidence>
<sequence length="185" mass="20958">MKKPGITLPISNDERLPNPIPFNSPAIPEIRGVHRTSKKEVDSRAQMLITPQTTPNLFPSPPSPFSLPTTTFFYSFNIHIFSTTPHHSRPHPVSRHPHQAEMSSTGNSNPPFPPSFSRKMERMGGKGEKKIKKGIKYFSSLFTPATGVQAIQMIFVKMSRRVMPRDHPKGSSFPLAQRLWWHRPP</sequence>
<reference evidence="2 3" key="1">
    <citation type="journal article" date="2019" name="Sci. Rep.">
        <title>Orb-weaving spider Araneus ventricosus genome elucidates the spidroin gene catalogue.</title>
        <authorList>
            <person name="Kono N."/>
            <person name="Nakamura H."/>
            <person name="Ohtoshi R."/>
            <person name="Moran D.A.P."/>
            <person name="Shinohara A."/>
            <person name="Yoshida Y."/>
            <person name="Fujiwara M."/>
            <person name="Mori M."/>
            <person name="Tomita M."/>
            <person name="Arakawa K."/>
        </authorList>
    </citation>
    <scope>NUCLEOTIDE SEQUENCE [LARGE SCALE GENOMIC DNA]</scope>
</reference>
<protein>
    <submittedName>
        <fullName evidence="2">Uncharacterized protein</fullName>
    </submittedName>
</protein>
<dbReference type="EMBL" id="BGPR01000078">
    <property type="protein sequence ID" value="GBL91290.1"/>
    <property type="molecule type" value="Genomic_DNA"/>
</dbReference>
<keyword evidence="3" id="KW-1185">Reference proteome</keyword>
<comment type="caution">
    <text evidence="2">The sequence shown here is derived from an EMBL/GenBank/DDBJ whole genome shotgun (WGS) entry which is preliminary data.</text>
</comment>
<proteinExistence type="predicted"/>
<feature type="region of interest" description="Disordered" evidence="1">
    <location>
        <begin position="1"/>
        <end position="27"/>
    </location>
</feature>
<name>A0A4Y2BGE1_ARAVE</name>
<gene>
    <name evidence="2" type="ORF">AVEN_203446_1</name>
</gene>
<dbReference type="Proteomes" id="UP000499080">
    <property type="component" value="Unassembled WGS sequence"/>
</dbReference>
<organism evidence="2 3">
    <name type="scientific">Araneus ventricosus</name>
    <name type="common">Orbweaver spider</name>
    <name type="synonym">Epeira ventricosa</name>
    <dbReference type="NCBI Taxonomy" id="182803"/>
    <lineage>
        <taxon>Eukaryota</taxon>
        <taxon>Metazoa</taxon>
        <taxon>Ecdysozoa</taxon>
        <taxon>Arthropoda</taxon>
        <taxon>Chelicerata</taxon>
        <taxon>Arachnida</taxon>
        <taxon>Araneae</taxon>
        <taxon>Araneomorphae</taxon>
        <taxon>Entelegynae</taxon>
        <taxon>Araneoidea</taxon>
        <taxon>Araneidae</taxon>
        <taxon>Araneus</taxon>
    </lineage>
</organism>
<accession>A0A4Y2BGE1</accession>
<feature type="compositionally biased region" description="Basic residues" evidence="1">
    <location>
        <begin position="86"/>
        <end position="97"/>
    </location>
</feature>
<feature type="region of interest" description="Disordered" evidence="1">
    <location>
        <begin position="86"/>
        <end position="113"/>
    </location>
</feature>
<dbReference type="AlphaFoldDB" id="A0A4Y2BGE1"/>
<evidence type="ECO:0000313" key="2">
    <source>
        <dbReference type="EMBL" id="GBL91290.1"/>
    </source>
</evidence>
<evidence type="ECO:0000256" key="1">
    <source>
        <dbReference type="SAM" id="MobiDB-lite"/>
    </source>
</evidence>